<organism evidence="1 2">
    <name type="scientific">Aspergillus parasiticus</name>
    <dbReference type="NCBI Taxonomy" id="5067"/>
    <lineage>
        <taxon>Eukaryota</taxon>
        <taxon>Fungi</taxon>
        <taxon>Dikarya</taxon>
        <taxon>Ascomycota</taxon>
        <taxon>Pezizomycotina</taxon>
        <taxon>Eurotiomycetes</taxon>
        <taxon>Eurotiomycetidae</taxon>
        <taxon>Eurotiales</taxon>
        <taxon>Aspergillaceae</taxon>
        <taxon>Aspergillus</taxon>
        <taxon>Aspergillus subgen. Circumdati</taxon>
    </lineage>
</organism>
<dbReference type="GO" id="GO:0003962">
    <property type="term" value="F:cystathionine gamma-synthase activity"/>
    <property type="evidence" value="ECO:0007669"/>
    <property type="project" value="TreeGrafter"/>
</dbReference>
<protein>
    <submittedName>
        <fullName evidence="1">Uncharacterized protein</fullName>
    </submittedName>
</protein>
<dbReference type="Gene3D" id="3.90.1150.10">
    <property type="entry name" value="Aspartate Aminotransferase, domain 1"/>
    <property type="match status" value="1"/>
</dbReference>
<dbReference type="PANTHER" id="PTHR42699">
    <property type="match status" value="1"/>
</dbReference>
<dbReference type="EMBL" id="ML735014">
    <property type="protein sequence ID" value="KAB8201770.1"/>
    <property type="molecule type" value="Genomic_DNA"/>
</dbReference>
<name>A0A5N6DCD6_ASPPA</name>
<sequence length="83" mass="8988">MSSLIKTFSGFSNVTGGSLVINPSSRQLANYWTREKVPKYGVPQHIIRISVGLEDSESIVNAVAVALHKVERFESGDVLLGDA</sequence>
<evidence type="ECO:0000313" key="2">
    <source>
        <dbReference type="Proteomes" id="UP000326532"/>
    </source>
</evidence>
<dbReference type="VEuPathDB" id="FungiDB:BDV34DRAFT_228962"/>
<dbReference type="GO" id="GO:0019346">
    <property type="term" value="P:transsulfuration"/>
    <property type="evidence" value="ECO:0007669"/>
    <property type="project" value="TreeGrafter"/>
</dbReference>
<dbReference type="InterPro" id="IPR051750">
    <property type="entry name" value="Trans-sulfuration_enzymes"/>
</dbReference>
<keyword evidence="2" id="KW-1185">Reference proteome</keyword>
<dbReference type="InterPro" id="IPR015424">
    <property type="entry name" value="PyrdxlP-dep_Trfase"/>
</dbReference>
<dbReference type="InterPro" id="IPR015422">
    <property type="entry name" value="PyrdxlP-dep_Trfase_small"/>
</dbReference>
<reference evidence="1 2" key="1">
    <citation type="submission" date="2019-04" db="EMBL/GenBank/DDBJ databases">
        <title>Fungal friends and foes A comparative genomics study of 23 Aspergillus species from section Flavi.</title>
        <authorList>
            <consortium name="DOE Joint Genome Institute"/>
            <person name="Kjaerbolling I."/>
            <person name="Vesth T.C."/>
            <person name="Frisvad J.C."/>
            <person name="Nybo J.L."/>
            <person name="Theobald S."/>
            <person name="Kildgaard S."/>
            <person name="Petersen T.I."/>
            <person name="Kuo A."/>
            <person name="Sato A."/>
            <person name="Lyhne E.K."/>
            <person name="Kogle M.E."/>
            <person name="Wiebenga A."/>
            <person name="Kun R.S."/>
            <person name="Lubbers R.J."/>
            <person name="Makela M.R."/>
            <person name="Barry K."/>
            <person name="Chovatia M."/>
            <person name="Clum A."/>
            <person name="Daum C."/>
            <person name="Haridas S."/>
            <person name="He G."/>
            <person name="LaButti K."/>
            <person name="Lipzen A."/>
            <person name="Mondo S."/>
            <person name="Pangilinan J."/>
            <person name="Riley R."/>
            <person name="Salamov A."/>
            <person name="Simmons B.A."/>
            <person name="Magnuson J.K."/>
            <person name="Henrissat B."/>
            <person name="Mortensen U.H."/>
            <person name="Larsen T.O."/>
            <person name="De vries R.P."/>
            <person name="Grigoriev I.V."/>
            <person name="Machida M."/>
            <person name="Baker S.E."/>
            <person name="Andersen M.R."/>
        </authorList>
    </citation>
    <scope>NUCLEOTIDE SEQUENCE [LARGE SCALE GENOMIC DNA]</scope>
    <source>
        <strain evidence="1 2">CBS 117618</strain>
    </source>
</reference>
<accession>A0A5N6DCD6</accession>
<dbReference type="AlphaFoldDB" id="A0A5N6DCD6"/>
<proteinExistence type="predicted"/>
<dbReference type="SUPFAM" id="SSF53383">
    <property type="entry name" value="PLP-dependent transferases"/>
    <property type="match status" value="1"/>
</dbReference>
<evidence type="ECO:0000313" key="1">
    <source>
        <dbReference type="EMBL" id="KAB8201770.1"/>
    </source>
</evidence>
<dbReference type="PANTHER" id="PTHR42699:SF1">
    <property type="entry name" value="CYSTATHIONINE GAMMA-SYNTHASE-RELATED"/>
    <property type="match status" value="1"/>
</dbReference>
<gene>
    <name evidence="1" type="ORF">BDV34DRAFT_228962</name>
</gene>
<dbReference type="Proteomes" id="UP000326532">
    <property type="component" value="Unassembled WGS sequence"/>
</dbReference>